<protein>
    <submittedName>
        <fullName evidence="3">Uncharacterized protein</fullName>
    </submittedName>
</protein>
<feature type="region of interest" description="Disordered" evidence="2">
    <location>
        <begin position="18"/>
        <end position="53"/>
    </location>
</feature>
<evidence type="ECO:0000313" key="3">
    <source>
        <dbReference type="EnsemblMetazoa" id="Aqu2.1.04095_001"/>
    </source>
</evidence>
<dbReference type="EnsemblMetazoa" id="XM_003391750.3">
    <property type="protein sequence ID" value="XP_003391798.2"/>
    <property type="gene ID" value="LOC100640729"/>
</dbReference>
<proteinExistence type="predicted"/>
<feature type="coiled-coil region" evidence="1">
    <location>
        <begin position="60"/>
        <end position="192"/>
    </location>
</feature>
<dbReference type="InParanoid" id="A0A1X7SPS1"/>
<feature type="compositionally biased region" description="Basic and acidic residues" evidence="2">
    <location>
        <begin position="18"/>
        <end position="39"/>
    </location>
</feature>
<dbReference type="EnsemblMetazoa" id="Aqu2.1.04095_001">
    <property type="protein sequence ID" value="Aqu2.1.04095_001"/>
    <property type="gene ID" value="Aqu2.1.04095"/>
</dbReference>
<evidence type="ECO:0000256" key="2">
    <source>
        <dbReference type="SAM" id="MobiDB-lite"/>
    </source>
</evidence>
<gene>
    <name evidence="3" type="primary">100640729</name>
</gene>
<evidence type="ECO:0000256" key="1">
    <source>
        <dbReference type="SAM" id="Coils"/>
    </source>
</evidence>
<evidence type="ECO:0000313" key="4">
    <source>
        <dbReference type="Proteomes" id="UP000007879"/>
    </source>
</evidence>
<organism evidence="3">
    <name type="scientific">Amphimedon queenslandica</name>
    <name type="common">Sponge</name>
    <dbReference type="NCBI Taxonomy" id="400682"/>
    <lineage>
        <taxon>Eukaryota</taxon>
        <taxon>Metazoa</taxon>
        <taxon>Porifera</taxon>
        <taxon>Demospongiae</taxon>
        <taxon>Heteroscleromorpha</taxon>
        <taxon>Haplosclerida</taxon>
        <taxon>Niphatidae</taxon>
        <taxon>Amphimedon</taxon>
    </lineage>
</organism>
<dbReference type="AlphaFoldDB" id="A0A1X7SPS1"/>
<name>A0A1X7SPS1_AMPQE</name>
<keyword evidence="4" id="KW-1185">Reference proteome</keyword>
<sequence length="201" mass="23111">MSMWNAVSAGFQIVQEKLDKALGEEGDEQKSTDTSHPDDDNVTTDQSSEAPKGVDLAAALKEAEQQNQLLNLEYSRLLREKEEELSKLREQSQLPSDVTKLQTQLIEKDKELKELSIKAESKFNKLKTQAKTKISSLTDELEKVKGELSMQQSFNVSMSSEVAVDETMKERVSELNEECRLVRERMEEKERDWKEKLEKER</sequence>
<keyword evidence="1" id="KW-0175">Coiled coil</keyword>
<reference evidence="3" key="2">
    <citation type="submission" date="2017-05" db="UniProtKB">
        <authorList>
            <consortium name="EnsemblMetazoa"/>
        </authorList>
    </citation>
    <scope>IDENTIFICATION</scope>
</reference>
<dbReference type="Proteomes" id="UP000007879">
    <property type="component" value="Unassembled WGS sequence"/>
</dbReference>
<dbReference type="KEGG" id="aqu:100640729"/>
<dbReference type="OMA" id="DINHEFQ"/>
<reference evidence="4" key="1">
    <citation type="journal article" date="2010" name="Nature">
        <title>The Amphimedon queenslandica genome and the evolution of animal complexity.</title>
        <authorList>
            <person name="Srivastava M."/>
            <person name="Simakov O."/>
            <person name="Chapman J."/>
            <person name="Fahey B."/>
            <person name="Gauthier M.E."/>
            <person name="Mitros T."/>
            <person name="Richards G.S."/>
            <person name="Conaco C."/>
            <person name="Dacre M."/>
            <person name="Hellsten U."/>
            <person name="Larroux C."/>
            <person name="Putnam N.H."/>
            <person name="Stanke M."/>
            <person name="Adamska M."/>
            <person name="Darling A."/>
            <person name="Degnan S.M."/>
            <person name="Oakley T.H."/>
            <person name="Plachetzki D.C."/>
            <person name="Zhai Y."/>
            <person name="Adamski M."/>
            <person name="Calcino A."/>
            <person name="Cummins S.F."/>
            <person name="Goodstein D.M."/>
            <person name="Harris C."/>
            <person name="Jackson D.J."/>
            <person name="Leys S.P."/>
            <person name="Shu S."/>
            <person name="Woodcroft B.J."/>
            <person name="Vervoort M."/>
            <person name="Kosik K.S."/>
            <person name="Manning G."/>
            <person name="Degnan B.M."/>
            <person name="Rokhsar D.S."/>
        </authorList>
    </citation>
    <scope>NUCLEOTIDE SEQUENCE [LARGE SCALE GENOMIC DNA]</scope>
</reference>
<accession>A0A1X7SPS1</accession>